<dbReference type="EMBL" id="JBGBPQ010000020">
    <property type="protein sequence ID" value="KAL1504180.1"/>
    <property type="molecule type" value="Genomic_DNA"/>
</dbReference>
<evidence type="ECO:0000256" key="1">
    <source>
        <dbReference type="SAM" id="Coils"/>
    </source>
</evidence>
<feature type="compositionally biased region" description="Pro residues" evidence="2">
    <location>
        <begin position="23"/>
        <end position="33"/>
    </location>
</feature>
<evidence type="ECO:0000259" key="4">
    <source>
        <dbReference type="PROSITE" id="PS51399"/>
    </source>
</evidence>
<keyword evidence="6" id="KW-1185">Reference proteome</keyword>
<dbReference type="PANTHER" id="PTHR23333:SF4">
    <property type="entry name" value="UBX DOMAIN-CONTAINING PROTEIN 11"/>
    <property type="match status" value="1"/>
</dbReference>
<accession>A0AB34IQ73</accession>
<evidence type="ECO:0000259" key="3">
    <source>
        <dbReference type="PROSITE" id="PS50033"/>
    </source>
</evidence>
<feature type="region of interest" description="Disordered" evidence="2">
    <location>
        <begin position="146"/>
        <end position="169"/>
    </location>
</feature>
<feature type="domain" description="UBX" evidence="3">
    <location>
        <begin position="376"/>
        <end position="454"/>
    </location>
</feature>
<protein>
    <recommendedName>
        <fullName evidence="7">UBX domain-containing protein 11</fullName>
    </recommendedName>
</protein>
<evidence type="ECO:0000313" key="6">
    <source>
        <dbReference type="Proteomes" id="UP001515480"/>
    </source>
</evidence>
<dbReference type="GO" id="GO:0043161">
    <property type="term" value="P:proteasome-mediated ubiquitin-dependent protein catabolic process"/>
    <property type="evidence" value="ECO:0007669"/>
    <property type="project" value="TreeGrafter"/>
</dbReference>
<comment type="caution">
    <text evidence="5">The sequence shown here is derived from an EMBL/GenBank/DDBJ whole genome shotgun (WGS) entry which is preliminary data.</text>
</comment>
<name>A0AB34IQ73_PRYPA</name>
<dbReference type="GO" id="GO:0043130">
    <property type="term" value="F:ubiquitin binding"/>
    <property type="evidence" value="ECO:0007669"/>
    <property type="project" value="TreeGrafter"/>
</dbReference>
<dbReference type="Proteomes" id="UP001515480">
    <property type="component" value="Unassembled WGS sequence"/>
</dbReference>
<dbReference type="Gene3D" id="3.10.20.90">
    <property type="entry name" value="Phosphatidylinositol 3-kinase Catalytic Subunit, Chain A, domain 1"/>
    <property type="match status" value="1"/>
</dbReference>
<reference evidence="5 6" key="1">
    <citation type="journal article" date="2024" name="Science">
        <title>Giant polyketide synthase enzymes in the biosynthesis of giant marine polyether toxins.</title>
        <authorList>
            <person name="Fallon T.R."/>
            <person name="Shende V.V."/>
            <person name="Wierzbicki I.H."/>
            <person name="Pendleton A.L."/>
            <person name="Watervoot N.F."/>
            <person name="Auber R.P."/>
            <person name="Gonzalez D.J."/>
            <person name="Wisecaver J.H."/>
            <person name="Moore B.S."/>
        </authorList>
    </citation>
    <scope>NUCLEOTIDE SEQUENCE [LARGE SCALE GENOMIC DNA]</scope>
    <source>
        <strain evidence="5 6">12B1</strain>
    </source>
</reference>
<dbReference type="SMART" id="SM00553">
    <property type="entry name" value="SEP"/>
    <property type="match status" value="1"/>
</dbReference>
<dbReference type="InterPro" id="IPR001012">
    <property type="entry name" value="UBX_dom"/>
</dbReference>
<feature type="domain" description="SEP" evidence="4">
    <location>
        <begin position="205"/>
        <end position="269"/>
    </location>
</feature>
<dbReference type="SUPFAM" id="SSF54236">
    <property type="entry name" value="Ubiquitin-like"/>
    <property type="match status" value="1"/>
</dbReference>
<evidence type="ECO:0000256" key="2">
    <source>
        <dbReference type="SAM" id="MobiDB-lite"/>
    </source>
</evidence>
<dbReference type="Pfam" id="PF00789">
    <property type="entry name" value="UBX"/>
    <property type="match status" value="1"/>
</dbReference>
<feature type="compositionally biased region" description="Basic and acidic residues" evidence="2">
    <location>
        <begin position="40"/>
        <end position="51"/>
    </location>
</feature>
<feature type="compositionally biased region" description="Low complexity" evidence="2">
    <location>
        <begin position="70"/>
        <end position="82"/>
    </location>
</feature>
<feature type="region of interest" description="Disordered" evidence="2">
    <location>
        <begin position="269"/>
        <end position="354"/>
    </location>
</feature>
<organism evidence="5 6">
    <name type="scientific">Prymnesium parvum</name>
    <name type="common">Toxic golden alga</name>
    <dbReference type="NCBI Taxonomy" id="97485"/>
    <lineage>
        <taxon>Eukaryota</taxon>
        <taxon>Haptista</taxon>
        <taxon>Haptophyta</taxon>
        <taxon>Prymnesiophyceae</taxon>
        <taxon>Prymnesiales</taxon>
        <taxon>Prymnesiaceae</taxon>
        <taxon>Prymnesium</taxon>
    </lineage>
</organism>
<dbReference type="PROSITE" id="PS51399">
    <property type="entry name" value="SEP"/>
    <property type="match status" value="1"/>
</dbReference>
<dbReference type="AlphaFoldDB" id="A0AB34IQ73"/>
<proteinExistence type="predicted"/>
<dbReference type="InterPro" id="IPR012989">
    <property type="entry name" value="SEP_domain"/>
</dbReference>
<dbReference type="Pfam" id="PF08059">
    <property type="entry name" value="SEP"/>
    <property type="match status" value="1"/>
</dbReference>
<evidence type="ECO:0008006" key="7">
    <source>
        <dbReference type="Google" id="ProtNLM"/>
    </source>
</evidence>
<dbReference type="SUPFAM" id="SSF102848">
    <property type="entry name" value="NSFL1 (p97 ATPase) cofactor p47, SEP domain"/>
    <property type="match status" value="1"/>
</dbReference>
<feature type="compositionally biased region" description="Basic and acidic residues" evidence="2">
    <location>
        <begin position="280"/>
        <end position="289"/>
    </location>
</feature>
<keyword evidence="1" id="KW-0175">Coiled coil</keyword>
<dbReference type="InterPro" id="IPR029071">
    <property type="entry name" value="Ubiquitin-like_domsf"/>
</dbReference>
<gene>
    <name evidence="5" type="ORF">AB1Y20_010589</name>
</gene>
<feature type="region of interest" description="Disordered" evidence="2">
    <location>
        <begin position="1"/>
        <end position="82"/>
    </location>
</feature>
<dbReference type="PROSITE" id="PS50033">
    <property type="entry name" value="UBX"/>
    <property type="match status" value="1"/>
</dbReference>
<dbReference type="PANTHER" id="PTHR23333">
    <property type="entry name" value="UBX DOMAIN CONTAINING PROTEIN"/>
    <property type="match status" value="1"/>
</dbReference>
<dbReference type="InterPro" id="IPR036241">
    <property type="entry name" value="NSFL1C_SEP_dom_sf"/>
</dbReference>
<feature type="coiled-coil region" evidence="1">
    <location>
        <begin position="108"/>
        <end position="135"/>
    </location>
</feature>
<dbReference type="SMART" id="SM00166">
    <property type="entry name" value="UBX"/>
    <property type="match status" value="1"/>
</dbReference>
<dbReference type="Gene3D" id="3.30.420.210">
    <property type="entry name" value="SEP domain"/>
    <property type="match status" value="1"/>
</dbReference>
<evidence type="ECO:0000313" key="5">
    <source>
        <dbReference type="EMBL" id="KAL1504180.1"/>
    </source>
</evidence>
<sequence length="464" mass="49327">MTAPQRFPLKDPRPLGGAVALNRPPPAPPPLVPRAPRHPVAHDEGPLEELRAPPSLTSEDPPAWKSGATPPSAADAPPAAAADAASPAARALLFERLLRTQETELCAKEREIQRLLDANKQLQRENRELHRFLADYGMQWVGPDAEARRAAPPARGGRGEGADSGAPPDMEAVRRSVCELNAMAETGGADIVRRRDGSHGLGLTPPTLTLTFWRGGLQLNDGAVRGYAQPATVAFLRDLLDGFFPYELKEAYPEGVLFLLADKRHLRAEEGGEPPPHEWGSGRRLDSRQASRLGSARSQRGDVGEAARGGATLSRGASRLPADGVWHPSSADPTNGQERPPSRQEAPSAPDWASAAARGAYPYRGASAAADAAAPRSGEVARIQVKGTSGAVALVKEFAVETTVQELRQLIEELGVVRPGQSYELRTPFPPRTLADGRSTLASAGLTPSATLLVTPVVPMRSGR</sequence>